<feature type="binding site" evidence="8">
    <location>
        <position position="411"/>
    </location>
    <ligand>
        <name>[4Fe-4S] cluster</name>
        <dbReference type="ChEBI" id="CHEBI:49883"/>
        <label>2</label>
    </ligand>
</feature>
<comment type="subcellular location">
    <subcellularLocation>
        <location evidence="8">Cell membrane</location>
        <topology evidence="8">Peripheral membrane protein</topology>
    </subcellularLocation>
</comment>
<comment type="subunit">
    <text evidence="8">The complex is composed of six subunits: RnfA, RnfB, RnfC, RnfD, RnfE and RnfG.</text>
</comment>
<dbReference type="Gene3D" id="3.30.70.20">
    <property type="match status" value="1"/>
</dbReference>
<dbReference type="GO" id="GO:0009055">
    <property type="term" value="F:electron transfer activity"/>
    <property type="evidence" value="ECO:0007669"/>
    <property type="project" value="InterPro"/>
</dbReference>
<evidence type="ECO:0000256" key="3">
    <source>
        <dbReference type="ARBA" id="ARBA00022723"/>
    </source>
</evidence>
<feature type="binding site" evidence="8">
    <location>
        <position position="414"/>
    </location>
    <ligand>
        <name>[4Fe-4S] cluster</name>
        <dbReference type="ChEBI" id="CHEBI:49883"/>
        <label>2</label>
    </ligand>
</feature>
<dbReference type="PANTHER" id="PTHR43034:SF2">
    <property type="entry name" value="ION-TRANSLOCATING OXIDOREDUCTASE COMPLEX SUBUNIT C"/>
    <property type="match status" value="1"/>
</dbReference>
<keyword evidence="3 8" id="KW-0479">Metal-binding</keyword>
<evidence type="ECO:0000313" key="11">
    <source>
        <dbReference type="EMBL" id="SHE67992.1"/>
    </source>
</evidence>
<keyword evidence="7 8" id="KW-0411">Iron-sulfur</keyword>
<dbReference type="GO" id="GO:0051539">
    <property type="term" value="F:4 iron, 4 sulfur cluster binding"/>
    <property type="evidence" value="ECO:0007669"/>
    <property type="project" value="UniProtKB-KW"/>
</dbReference>
<dbReference type="GO" id="GO:0005886">
    <property type="term" value="C:plasma membrane"/>
    <property type="evidence" value="ECO:0007669"/>
    <property type="project" value="UniProtKB-SubCell"/>
</dbReference>
<dbReference type="SUPFAM" id="SSF46548">
    <property type="entry name" value="alpha-helical ferredoxin"/>
    <property type="match status" value="1"/>
</dbReference>
<dbReference type="InterPro" id="IPR019554">
    <property type="entry name" value="Soluble_ligand-bd"/>
</dbReference>
<dbReference type="PROSITE" id="PS51379">
    <property type="entry name" value="4FE4S_FER_2"/>
    <property type="match status" value="2"/>
</dbReference>
<dbReference type="EMBL" id="FQTU01000005">
    <property type="protein sequence ID" value="SHE67992.1"/>
    <property type="molecule type" value="Genomic_DNA"/>
</dbReference>
<evidence type="ECO:0000256" key="6">
    <source>
        <dbReference type="ARBA" id="ARBA00023004"/>
    </source>
</evidence>
<comment type="similarity">
    <text evidence="8">Belongs to the 4Fe4S bacterial-type ferredoxin family. RnfC subfamily.</text>
</comment>
<sequence length="443" mass="47463">MDIKHSTFRGGIHPPYRKELTKDKPLKSISPPETVVIPMSLHIGAPCNPIVKKGDLVKKGQKIGEASGFVSAPIHASVSGQVVAVEPRLHPNGQKVMSVVIKNDMEETLSEEVQPKGEVDSLSPQEIKDIILGAGIVGLGGATFPTHVKLSPPPDKKIDYVVINAAECEPYLTTDDHLMRDFPEKIVYGLKAMMKVLSVEKGYIGIEDNKPEAIEAIYNAIDDKNQIEVYSLHTKYPQGSEKQLITAVTGREVPSGALPMDAGVVVTNVGTAYAVSDAIRTGMPLIERVVTVTGSAIKDPQTLVAKIGTSVNHLIEECGGFSEEPAKIINGGPMMGVAQFSTDIPVIKATSGILCLNKADAFIPEPSQCIRCGKCVGVCPVKLLPLYLSAYSLKGDFEKCKSYNALDCIECGSCSFICPAKLTLVSSIRVAKREIIASSRKGN</sequence>
<dbReference type="InterPro" id="IPR011538">
    <property type="entry name" value="Nuo51_FMN-bd"/>
</dbReference>
<dbReference type="PROSITE" id="PS00198">
    <property type="entry name" value="4FE4S_FER_1"/>
    <property type="match status" value="1"/>
</dbReference>
<organism evidence="11 12">
    <name type="scientific">Alkalibacter saccharofermentans DSM 14828</name>
    <dbReference type="NCBI Taxonomy" id="1120975"/>
    <lineage>
        <taxon>Bacteria</taxon>
        <taxon>Bacillati</taxon>
        <taxon>Bacillota</taxon>
        <taxon>Clostridia</taxon>
        <taxon>Eubacteriales</taxon>
        <taxon>Eubacteriaceae</taxon>
        <taxon>Alkalibacter</taxon>
    </lineage>
</organism>
<keyword evidence="4 8" id="KW-0677">Repeat</keyword>
<dbReference type="Proteomes" id="UP000184251">
    <property type="component" value="Unassembled WGS sequence"/>
</dbReference>
<keyword evidence="1 8" id="KW-0813">Transport</keyword>
<feature type="region of interest" description="Disordered" evidence="9">
    <location>
        <begin position="1"/>
        <end position="27"/>
    </location>
</feature>
<comment type="function">
    <text evidence="8">Part of a membrane-bound complex that couples electron transfer with translocation of ions across the membrane.</text>
</comment>
<dbReference type="STRING" id="1120975.SAMN02746064_00984"/>
<evidence type="ECO:0000256" key="2">
    <source>
        <dbReference type="ARBA" id="ARBA00022485"/>
    </source>
</evidence>
<dbReference type="NCBIfam" id="TIGR01945">
    <property type="entry name" value="rnfC"/>
    <property type="match status" value="1"/>
</dbReference>
<keyword evidence="5 8" id="KW-0249">Electron transport</keyword>
<dbReference type="Pfam" id="PF13237">
    <property type="entry name" value="Fer4_10"/>
    <property type="match status" value="1"/>
</dbReference>
<protein>
    <recommendedName>
        <fullName evidence="8">Ion-translocating oxidoreductase complex subunit C</fullName>
        <ecNumber evidence="8">7.-.-.-</ecNumber>
    </recommendedName>
    <alternativeName>
        <fullName evidence="8">Rnf electron transport complex subunit C</fullName>
    </alternativeName>
</protein>
<keyword evidence="8" id="KW-0472">Membrane</keyword>
<comment type="cofactor">
    <cofactor evidence="8">
        <name>[4Fe-4S] cluster</name>
        <dbReference type="ChEBI" id="CHEBI:49883"/>
    </cofactor>
    <text evidence="8">Binds 2 [4Fe-4S] clusters per subunit.</text>
</comment>
<dbReference type="GO" id="GO:0022900">
    <property type="term" value="P:electron transport chain"/>
    <property type="evidence" value="ECO:0007669"/>
    <property type="project" value="UniProtKB-UniRule"/>
</dbReference>
<proteinExistence type="inferred from homology"/>
<evidence type="ECO:0000259" key="10">
    <source>
        <dbReference type="PROSITE" id="PS51379"/>
    </source>
</evidence>
<dbReference type="InterPro" id="IPR026902">
    <property type="entry name" value="RnfC_N"/>
</dbReference>
<dbReference type="InterPro" id="IPR017900">
    <property type="entry name" value="4Fe4S_Fe_S_CS"/>
</dbReference>
<feature type="binding site" evidence="8">
    <location>
        <position position="379"/>
    </location>
    <ligand>
        <name>[4Fe-4S] cluster</name>
        <dbReference type="ChEBI" id="CHEBI:49883"/>
        <label>2</label>
    </ligand>
</feature>
<dbReference type="Pfam" id="PF01512">
    <property type="entry name" value="Complex1_51K"/>
    <property type="match status" value="1"/>
</dbReference>
<dbReference type="AlphaFoldDB" id="A0A1M4VGG1"/>
<dbReference type="HAMAP" id="MF_00461">
    <property type="entry name" value="RsxC_RnfC"/>
    <property type="match status" value="1"/>
</dbReference>
<dbReference type="Gene3D" id="3.40.50.11540">
    <property type="entry name" value="NADH-ubiquinone oxidoreductase 51kDa subunit"/>
    <property type="match status" value="1"/>
</dbReference>
<evidence type="ECO:0000256" key="5">
    <source>
        <dbReference type="ARBA" id="ARBA00022982"/>
    </source>
</evidence>
<evidence type="ECO:0000256" key="9">
    <source>
        <dbReference type="SAM" id="MobiDB-lite"/>
    </source>
</evidence>
<evidence type="ECO:0000313" key="12">
    <source>
        <dbReference type="Proteomes" id="UP000184251"/>
    </source>
</evidence>
<keyword evidence="12" id="KW-1185">Reference proteome</keyword>
<feature type="binding site" evidence="8">
    <location>
        <position position="369"/>
    </location>
    <ligand>
        <name>[4Fe-4S] cluster</name>
        <dbReference type="ChEBI" id="CHEBI:49883"/>
        <label>1</label>
    </ligand>
</feature>
<gene>
    <name evidence="8" type="primary">rnfC</name>
    <name evidence="11" type="ORF">SAMN02746064_00984</name>
</gene>
<reference evidence="11 12" key="1">
    <citation type="submission" date="2016-11" db="EMBL/GenBank/DDBJ databases">
        <authorList>
            <person name="Jaros S."/>
            <person name="Januszkiewicz K."/>
            <person name="Wedrychowicz H."/>
        </authorList>
    </citation>
    <scope>NUCLEOTIDE SEQUENCE [LARGE SCALE GENOMIC DNA]</scope>
    <source>
        <strain evidence="11 12">DSM 14828</strain>
    </source>
</reference>
<feature type="binding site" evidence="8">
    <location>
        <position position="408"/>
    </location>
    <ligand>
        <name>[4Fe-4S] cluster</name>
        <dbReference type="ChEBI" id="CHEBI:49883"/>
        <label>2</label>
    </ligand>
</feature>
<keyword evidence="8" id="KW-1003">Cell membrane</keyword>
<dbReference type="Pfam" id="PF13375">
    <property type="entry name" value="RnfC_N"/>
    <property type="match status" value="1"/>
</dbReference>
<dbReference type="NCBIfam" id="NF003454">
    <property type="entry name" value="PRK05035.1"/>
    <property type="match status" value="1"/>
</dbReference>
<keyword evidence="8" id="KW-1278">Translocase</keyword>
<evidence type="ECO:0000256" key="8">
    <source>
        <dbReference type="HAMAP-Rule" id="MF_00461"/>
    </source>
</evidence>
<dbReference type="RefSeq" id="WP_073269972.1">
    <property type="nucleotide sequence ID" value="NZ_FQTU01000005.1"/>
</dbReference>
<dbReference type="OrthoDB" id="9767754at2"/>
<dbReference type="InterPro" id="IPR017896">
    <property type="entry name" value="4Fe4S_Fe-S-bd"/>
</dbReference>
<feature type="domain" description="4Fe-4S ferredoxin-type" evidence="10">
    <location>
        <begin position="399"/>
        <end position="428"/>
    </location>
</feature>
<evidence type="ECO:0000256" key="4">
    <source>
        <dbReference type="ARBA" id="ARBA00022737"/>
    </source>
</evidence>
<keyword evidence="2 8" id="KW-0004">4Fe-4S</keyword>
<dbReference type="GO" id="GO:0046872">
    <property type="term" value="F:metal ion binding"/>
    <property type="evidence" value="ECO:0007669"/>
    <property type="project" value="UniProtKB-KW"/>
</dbReference>
<accession>A0A1M4VGG1</accession>
<feature type="binding site" evidence="8">
    <location>
        <position position="372"/>
    </location>
    <ligand>
        <name>[4Fe-4S] cluster</name>
        <dbReference type="ChEBI" id="CHEBI:49883"/>
        <label>1</label>
    </ligand>
</feature>
<feature type="compositionally biased region" description="Basic and acidic residues" evidence="9">
    <location>
        <begin position="16"/>
        <end position="26"/>
    </location>
</feature>
<evidence type="ECO:0000256" key="7">
    <source>
        <dbReference type="ARBA" id="ARBA00023014"/>
    </source>
</evidence>
<dbReference type="PANTHER" id="PTHR43034">
    <property type="entry name" value="ION-TRANSLOCATING OXIDOREDUCTASE COMPLEX SUBUNIT C"/>
    <property type="match status" value="1"/>
</dbReference>
<feature type="binding site" evidence="8">
    <location>
        <position position="418"/>
    </location>
    <ligand>
        <name>[4Fe-4S] cluster</name>
        <dbReference type="ChEBI" id="CHEBI:49883"/>
        <label>1</label>
    </ligand>
</feature>
<dbReference type="SUPFAM" id="SSF142019">
    <property type="entry name" value="Nqo1 FMN-binding domain-like"/>
    <property type="match status" value="1"/>
</dbReference>
<dbReference type="InterPro" id="IPR037225">
    <property type="entry name" value="Nuo51_FMN-bd_sf"/>
</dbReference>
<dbReference type="InterPro" id="IPR010208">
    <property type="entry name" value="Ion_transpt_RnfC/RsxC"/>
</dbReference>
<dbReference type="EC" id="7.-.-.-" evidence="8"/>
<feature type="domain" description="4Fe-4S ferredoxin-type" evidence="10">
    <location>
        <begin position="360"/>
        <end position="389"/>
    </location>
</feature>
<dbReference type="Pfam" id="PF10531">
    <property type="entry name" value="SLBB"/>
    <property type="match status" value="1"/>
</dbReference>
<evidence type="ECO:0000256" key="1">
    <source>
        <dbReference type="ARBA" id="ARBA00022448"/>
    </source>
</evidence>
<name>A0A1M4VGG1_9FIRM</name>
<keyword evidence="6 8" id="KW-0408">Iron</keyword>
<feature type="binding site" evidence="8">
    <location>
        <position position="375"/>
    </location>
    <ligand>
        <name>[4Fe-4S] cluster</name>
        <dbReference type="ChEBI" id="CHEBI:49883"/>
        <label>1</label>
    </ligand>
</feature>